<feature type="compositionally biased region" description="Polar residues" evidence="1">
    <location>
        <begin position="177"/>
        <end position="192"/>
    </location>
</feature>
<evidence type="ECO:0000313" key="3">
    <source>
        <dbReference type="EMBL" id="KAK1926892.1"/>
    </source>
</evidence>
<dbReference type="AlphaFoldDB" id="A0AAD9FVL5"/>
<name>A0AAD9FVL5_PAPLA</name>
<keyword evidence="2" id="KW-0732">Signal</keyword>
<feature type="region of interest" description="Disordered" evidence="1">
    <location>
        <begin position="205"/>
        <end position="224"/>
    </location>
</feature>
<proteinExistence type="predicted"/>
<comment type="caution">
    <text evidence="3">The sequence shown here is derived from an EMBL/GenBank/DDBJ whole genome shotgun (WGS) entry which is preliminary data.</text>
</comment>
<gene>
    <name evidence="3" type="ORF">DB88DRAFT_469647</name>
</gene>
<protein>
    <submittedName>
        <fullName evidence="3">Uncharacterized protein</fullName>
    </submittedName>
</protein>
<feature type="region of interest" description="Disordered" evidence="1">
    <location>
        <begin position="120"/>
        <end position="192"/>
    </location>
</feature>
<keyword evidence="4" id="KW-1185">Reference proteome</keyword>
<evidence type="ECO:0000313" key="4">
    <source>
        <dbReference type="Proteomes" id="UP001182556"/>
    </source>
</evidence>
<sequence length="385" mass="41912">MKCSTSLLGPILTTLGTVASSVARRFLPSGKYKRPYCRKGWNDSTVLGPSNIGETGNGSSRYSTPAASRPWLPWPVNSYRYPATASELSTGQPLTEDRATGTAYPSLTARSNCGYAPWSSIGNTAPGDEQDAPPSSSWYGSTPNAGSRRPQTSEVFNSNASHVSDDEIAEANPFRNLGSTTTPAKPTISQPNFLRYARSKPKTWFPSNLDRVTGTDDSGAGSKKKSVRFGEKMLKTYFFKSAQPTDVTDNVRKNGLILDLHPPSGNNNSRTRGWRCWVKSNQGGGLWVLSARLQCPTAYMCLSRGARAIRLTKHLVAASSSMVVRTVVGVTTMLGVLSPLVDRDAFEKHPRPSTTPRYPCRILSLDPLFPLVKQALEVVRDKQTC</sequence>
<dbReference type="EMBL" id="JAODAN010000001">
    <property type="protein sequence ID" value="KAK1926892.1"/>
    <property type="molecule type" value="Genomic_DNA"/>
</dbReference>
<feature type="region of interest" description="Disordered" evidence="1">
    <location>
        <begin position="47"/>
        <end position="67"/>
    </location>
</feature>
<accession>A0AAD9FVL5</accession>
<organism evidence="3 4">
    <name type="scientific">Papiliotrema laurentii</name>
    <name type="common">Cryptococcus laurentii</name>
    <dbReference type="NCBI Taxonomy" id="5418"/>
    <lineage>
        <taxon>Eukaryota</taxon>
        <taxon>Fungi</taxon>
        <taxon>Dikarya</taxon>
        <taxon>Basidiomycota</taxon>
        <taxon>Agaricomycotina</taxon>
        <taxon>Tremellomycetes</taxon>
        <taxon>Tremellales</taxon>
        <taxon>Rhynchogastremaceae</taxon>
        <taxon>Papiliotrema</taxon>
    </lineage>
</organism>
<evidence type="ECO:0000256" key="2">
    <source>
        <dbReference type="SAM" id="SignalP"/>
    </source>
</evidence>
<feature type="compositionally biased region" description="Polar residues" evidence="1">
    <location>
        <begin position="47"/>
        <end position="66"/>
    </location>
</feature>
<feature type="chain" id="PRO_5041962964" evidence="2">
    <location>
        <begin position="24"/>
        <end position="385"/>
    </location>
</feature>
<feature type="signal peptide" evidence="2">
    <location>
        <begin position="1"/>
        <end position="23"/>
    </location>
</feature>
<reference evidence="3" key="1">
    <citation type="submission" date="2023-02" db="EMBL/GenBank/DDBJ databases">
        <title>Identification and recombinant expression of a fungal hydrolase from Papiliotrema laurentii that hydrolyzes apple cutin and clears colloidal polyester polyurethane.</title>
        <authorList>
            <consortium name="DOE Joint Genome Institute"/>
            <person name="Roman V.A."/>
            <person name="Bojanowski C."/>
            <person name="Crable B.R."/>
            <person name="Wagner D.N."/>
            <person name="Hung C.S."/>
            <person name="Nadeau L.J."/>
            <person name="Schratz L."/>
            <person name="Haridas S."/>
            <person name="Pangilinan J."/>
            <person name="Lipzen A."/>
            <person name="Na H."/>
            <person name="Yan M."/>
            <person name="Ng V."/>
            <person name="Grigoriev I.V."/>
            <person name="Spatafora J.W."/>
            <person name="Barlow D."/>
            <person name="Biffinger J."/>
            <person name="Kelley-Loughnane N."/>
            <person name="Varaljay V.A."/>
            <person name="Crookes-Goodson W.J."/>
        </authorList>
    </citation>
    <scope>NUCLEOTIDE SEQUENCE</scope>
    <source>
        <strain evidence="3">5307AH</strain>
    </source>
</reference>
<evidence type="ECO:0000256" key="1">
    <source>
        <dbReference type="SAM" id="MobiDB-lite"/>
    </source>
</evidence>
<dbReference type="Proteomes" id="UP001182556">
    <property type="component" value="Unassembled WGS sequence"/>
</dbReference>
<feature type="compositionally biased region" description="Polar residues" evidence="1">
    <location>
        <begin position="133"/>
        <end position="162"/>
    </location>
</feature>